<sequence>MSSITLLQDEYGTSYTNSEEIHKLAAEFYQDLFTSESPPRSLSLYNLNTKRLSTIQRNSLDMEFLSSEVKDSVFSIKGNKAPGPDGMSGKFFQHYWDIVGSDLTAMVLNFLNNRALLHKFNFTLITLVPKIKNPITMTNFRPIALCKTVAKVIAKCLATRLKNVLPTIISESQNAFVANRVITDNVLLSYEIHHFIKHKKTGRE</sequence>
<dbReference type="AlphaFoldDB" id="A0AAV3RV89"/>
<evidence type="ECO:0000313" key="1">
    <source>
        <dbReference type="EMBL" id="GAA0185661.1"/>
    </source>
</evidence>
<evidence type="ECO:0008006" key="3">
    <source>
        <dbReference type="Google" id="ProtNLM"/>
    </source>
</evidence>
<dbReference type="Proteomes" id="UP001454036">
    <property type="component" value="Unassembled WGS sequence"/>
</dbReference>
<dbReference type="EMBL" id="BAABME010012934">
    <property type="protein sequence ID" value="GAA0185661.1"/>
    <property type="molecule type" value="Genomic_DNA"/>
</dbReference>
<dbReference type="InterPro" id="IPR052343">
    <property type="entry name" value="Retrotransposon-Effector_Assoc"/>
</dbReference>
<proteinExistence type="predicted"/>
<name>A0AAV3RV89_LITER</name>
<dbReference type="PANTHER" id="PTHR46890:SF48">
    <property type="entry name" value="RNA-DIRECTED DNA POLYMERASE"/>
    <property type="match status" value="1"/>
</dbReference>
<reference evidence="1 2" key="1">
    <citation type="submission" date="2024-01" db="EMBL/GenBank/DDBJ databases">
        <title>The complete chloroplast genome sequence of Lithospermum erythrorhizon: insights into the phylogenetic relationship among Boraginaceae species and the maternal lineages of purple gromwells.</title>
        <authorList>
            <person name="Okada T."/>
            <person name="Watanabe K."/>
        </authorList>
    </citation>
    <scope>NUCLEOTIDE SEQUENCE [LARGE SCALE GENOMIC DNA]</scope>
</reference>
<organism evidence="1 2">
    <name type="scientific">Lithospermum erythrorhizon</name>
    <name type="common">Purple gromwell</name>
    <name type="synonym">Lithospermum officinale var. erythrorhizon</name>
    <dbReference type="NCBI Taxonomy" id="34254"/>
    <lineage>
        <taxon>Eukaryota</taxon>
        <taxon>Viridiplantae</taxon>
        <taxon>Streptophyta</taxon>
        <taxon>Embryophyta</taxon>
        <taxon>Tracheophyta</taxon>
        <taxon>Spermatophyta</taxon>
        <taxon>Magnoliopsida</taxon>
        <taxon>eudicotyledons</taxon>
        <taxon>Gunneridae</taxon>
        <taxon>Pentapetalae</taxon>
        <taxon>asterids</taxon>
        <taxon>lamiids</taxon>
        <taxon>Boraginales</taxon>
        <taxon>Boraginaceae</taxon>
        <taxon>Boraginoideae</taxon>
        <taxon>Lithospermeae</taxon>
        <taxon>Lithospermum</taxon>
    </lineage>
</organism>
<protein>
    <recommendedName>
        <fullName evidence="3">Reverse transcriptase domain-containing protein</fullName>
    </recommendedName>
</protein>
<comment type="caution">
    <text evidence="1">The sequence shown here is derived from an EMBL/GenBank/DDBJ whole genome shotgun (WGS) entry which is preliminary data.</text>
</comment>
<gene>
    <name evidence="1" type="ORF">LIER_32949</name>
</gene>
<keyword evidence="2" id="KW-1185">Reference proteome</keyword>
<accession>A0AAV3RV89</accession>
<evidence type="ECO:0000313" key="2">
    <source>
        <dbReference type="Proteomes" id="UP001454036"/>
    </source>
</evidence>
<dbReference type="PANTHER" id="PTHR46890">
    <property type="entry name" value="NON-LTR RETROLELEMENT REVERSE TRANSCRIPTASE-LIKE PROTEIN-RELATED"/>
    <property type="match status" value="1"/>
</dbReference>